<protein>
    <submittedName>
        <fullName evidence="3">Prephenate dehydrogenase</fullName>
    </submittedName>
</protein>
<proteinExistence type="predicted"/>
<dbReference type="InterPro" id="IPR046825">
    <property type="entry name" value="PDH_C"/>
</dbReference>
<dbReference type="FunFam" id="3.40.50.720:FF:000208">
    <property type="entry name" value="Prephenate dehydrogenase"/>
    <property type="match status" value="1"/>
</dbReference>
<dbReference type="Gene3D" id="3.40.50.720">
    <property type="entry name" value="NAD(P)-binding Rossmann-like Domain"/>
    <property type="match status" value="1"/>
</dbReference>
<dbReference type="Proteomes" id="UP000319852">
    <property type="component" value="Chromosome"/>
</dbReference>
<name>A0A517MU90_9BACT</name>
<evidence type="ECO:0000313" key="3">
    <source>
        <dbReference type="EMBL" id="QDS98357.1"/>
    </source>
</evidence>
<evidence type="ECO:0000259" key="2">
    <source>
        <dbReference type="PROSITE" id="PS51176"/>
    </source>
</evidence>
<dbReference type="Gene3D" id="1.10.3660.10">
    <property type="entry name" value="6-phosphogluconate dehydrogenase C-terminal like domain"/>
    <property type="match status" value="1"/>
</dbReference>
<sequence>MPRYQRIAIIGVGLLGGSIGKAIRQRKLASEVVGIGRRQSSLDAALEIGAVDRATLNLKEGVAGSELIVVATPVDQIAPLALAAAKAAPESLLTDAGSTKASICESILSADPELASRFVGSHPLAGGHRSGPEHADGDLLLARTVVVTPFASTPPEIAAKISDFWRLLGAIVKQMTPAEHDQALAATSHLPHLAAFALSGATPEEFLPLAATGWSDTTRIAASDPALWRQIFATNREALLDALTRYEDNLGLLRQACEQQDWSTLEKHLQNAQRIRNALGD</sequence>
<dbReference type="InterPro" id="IPR050812">
    <property type="entry name" value="Preph/Arog_dehydrog"/>
</dbReference>
<dbReference type="SUPFAM" id="SSF48179">
    <property type="entry name" value="6-phosphogluconate dehydrogenase C-terminal domain-like"/>
    <property type="match status" value="1"/>
</dbReference>
<feature type="domain" description="Prephenate/arogenate dehydrogenase" evidence="2">
    <location>
        <begin position="5"/>
        <end position="281"/>
    </location>
</feature>
<dbReference type="GO" id="GO:0006571">
    <property type="term" value="P:tyrosine biosynthetic process"/>
    <property type="evidence" value="ECO:0007669"/>
    <property type="project" value="InterPro"/>
</dbReference>
<dbReference type="KEGG" id="amob:HG15A2_16310"/>
<dbReference type="AlphaFoldDB" id="A0A517MU90"/>
<dbReference type="OrthoDB" id="9802008at2"/>
<dbReference type="PROSITE" id="PS51176">
    <property type="entry name" value="PDH_ADH"/>
    <property type="match status" value="1"/>
</dbReference>
<dbReference type="PANTHER" id="PTHR21363:SF0">
    <property type="entry name" value="PREPHENATE DEHYDROGENASE [NADP(+)]"/>
    <property type="match status" value="1"/>
</dbReference>
<dbReference type="GO" id="GO:0070403">
    <property type="term" value="F:NAD+ binding"/>
    <property type="evidence" value="ECO:0007669"/>
    <property type="project" value="InterPro"/>
</dbReference>
<dbReference type="RefSeq" id="WP_145059443.1">
    <property type="nucleotide sequence ID" value="NZ_CP036263.1"/>
</dbReference>
<dbReference type="InterPro" id="IPR008927">
    <property type="entry name" value="6-PGluconate_DH-like_C_sf"/>
</dbReference>
<dbReference type="EMBL" id="CP036263">
    <property type="protein sequence ID" value="QDS98357.1"/>
    <property type="molecule type" value="Genomic_DNA"/>
</dbReference>
<reference evidence="3 4" key="1">
    <citation type="submission" date="2019-02" db="EMBL/GenBank/DDBJ databases">
        <title>Deep-cultivation of Planctomycetes and their phenomic and genomic characterization uncovers novel biology.</title>
        <authorList>
            <person name="Wiegand S."/>
            <person name="Jogler M."/>
            <person name="Boedeker C."/>
            <person name="Pinto D."/>
            <person name="Vollmers J."/>
            <person name="Rivas-Marin E."/>
            <person name="Kohn T."/>
            <person name="Peeters S.H."/>
            <person name="Heuer A."/>
            <person name="Rast P."/>
            <person name="Oberbeckmann S."/>
            <person name="Bunk B."/>
            <person name="Jeske O."/>
            <person name="Meyerdierks A."/>
            <person name="Storesund J.E."/>
            <person name="Kallscheuer N."/>
            <person name="Luecker S."/>
            <person name="Lage O.M."/>
            <person name="Pohl T."/>
            <person name="Merkel B.J."/>
            <person name="Hornburger P."/>
            <person name="Mueller R.-W."/>
            <person name="Bruemmer F."/>
            <person name="Labrenz M."/>
            <person name="Spormann A.M."/>
            <person name="Op den Camp H."/>
            <person name="Overmann J."/>
            <person name="Amann R."/>
            <person name="Jetten M.S.M."/>
            <person name="Mascher T."/>
            <person name="Medema M.H."/>
            <person name="Devos D.P."/>
            <person name="Kaster A.-K."/>
            <person name="Ovreas L."/>
            <person name="Rohde M."/>
            <person name="Galperin M.Y."/>
            <person name="Jogler C."/>
        </authorList>
    </citation>
    <scope>NUCLEOTIDE SEQUENCE [LARGE SCALE GENOMIC DNA]</scope>
    <source>
        <strain evidence="3 4">HG15A2</strain>
    </source>
</reference>
<dbReference type="Pfam" id="PF20463">
    <property type="entry name" value="PDH_C"/>
    <property type="match status" value="1"/>
</dbReference>
<keyword evidence="1" id="KW-0560">Oxidoreductase</keyword>
<dbReference type="InterPro" id="IPR003099">
    <property type="entry name" value="Prephen_DH"/>
</dbReference>
<dbReference type="SUPFAM" id="SSF51735">
    <property type="entry name" value="NAD(P)-binding Rossmann-fold domains"/>
    <property type="match status" value="1"/>
</dbReference>
<dbReference type="GO" id="GO:0004665">
    <property type="term" value="F:prephenate dehydrogenase (NADP+) activity"/>
    <property type="evidence" value="ECO:0007669"/>
    <property type="project" value="InterPro"/>
</dbReference>
<evidence type="ECO:0000256" key="1">
    <source>
        <dbReference type="ARBA" id="ARBA00023002"/>
    </source>
</evidence>
<dbReference type="PANTHER" id="PTHR21363">
    <property type="entry name" value="PREPHENATE DEHYDROGENASE"/>
    <property type="match status" value="1"/>
</dbReference>
<accession>A0A517MU90</accession>
<dbReference type="Pfam" id="PF02153">
    <property type="entry name" value="PDH_N"/>
    <property type="match status" value="1"/>
</dbReference>
<gene>
    <name evidence="3" type="ORF">HG15A2_16310</name>
</gene>
<keyword evidence="4" id="KW-1185">Reference proteome</keyword>
<dbReference type="InterPro" id="IPR036291">
    <property type="entry name" value="NAD(P)-bd_dom_sf"/>
</dbReference>
<evidence type="ECO:0000313" key="4">
    <source>
        <dbReference type="Proteomes" id="UP000319852"/>
    </source>
</evidence>
<organism evidence="3 4">
    <name type="scientific">Adhaeretor mobilis</name>
    <dbReference type="NCBI Taxonomy" id="1930276"/>
    <lineage>
        <taxon>Bacteria</taxon>
        <taxon>Pseudomonadati</taxon>
        <taxon>Planctomycetota</taxon>
        <taxon>Planctomycetia</taxon>
        <taxon>Pirellulales</taxon>
        <taxon>Lacipirellulaceae</taxon>
        <taxon>Adhaeretor</taxon>
    </lineage>
</organism>
<dbReference type="GO" id="GO:0008977">
    <property type="term" value="F:prephenate dehydrogenase (NAD+) activity"/>
    <property type="evidence" value="ECO:0007669"/>
    <property type="project" value="InterPro"/>
</dbReference>
<dbReference type="InterPro" id="IPR046826">
    <property type="entry name" value="PDH_N"/>
</dbReference>